<dbReference type="SUPFAM" id="SSF52047">
    <property type="entry name" value="RNI-like"/>
    <property type="match status" value="1"/>
</dbReference>
<dbReference type="SUPFAM" id="SSF81383">
    <property type="entry name" value="F-box domain"/>
    <property type="match status" value="1"/>
</dbReference>
<dbReference type="PANTHER" id="PTHR31639:SF93">
    <property type="entry name" value="F-BOX_FBD_LRR PROTEIN"/>
    <property type="match status" value="1"/>
</dbReference>
<reference evidence="2 3" key="1">
    <citation type="journal article" date="2018" name="Nat. Genet.">
        <title>The Rosa genome provides new insights in the design of modern roses.</title>
        <authorList>
            <person name="Bendahmane M."/>
        </authorList>
    </citation>
    <scope>NUCLEOTIDE SEQUENCE [LARGE SCALE GENOMIC DNA]</scope>
    <source>
        <strain evidence="3">cv. Old Blush</strain>
    </source>
</reference>
<gene>
    <name evidence="2" type="ORF">RchiOBHm_Chr6g0295991</name>
</gene>
<dbReference type="Pfam" id="PF24758">
    <property type="entry name" value="LRR_At5g56370"/>
    <property type="match status" value="1"/>
</dbReference>
<dbReference type="InterPro" id="IPR036047">
    <property type="entry name" value="F-box-like_dom_sf"/>
</dbReference>
<dbReference type="EMBL" id="PDCK01000044">
    <property type="protein sequence ID" value="PRQ26566.1"/>
    <property type="molecule type" value="Genomic_DNA"/>
</dbReference>
<accession>A0A2P6PXF1</accession>
<dbReference type="Gramene" id="PRQ26566">
    <property type="protein sequence ID" value="PRQ26566"/>
    <property type="gene ID" value="RchiOBHm_Chr6g0295991"/>
</dbReference>
<dbReference type="InterPro" id="IPR032675">
    <property type="entry name" value="LRR_dom_sf"/>
</dbReference>
<evidence type="ECO:0000313" key="2">
    <source>
        <dbReference type="EMBL" id="PRQ26566.1"/>
    </source>
</evidence>
<dbReference type="Pfam" id="PF00646">
    <property type="entry name" value="F-box"/>
    <property type="match status" value="1"/>
</dbReference>
<organism evidence="2 3">
    <name type="scientific">Rosa chinensis</name>
    <name type="common">China rose</name>
    <dbReference type="NCBI Taxonomy" id="74649"/>
    <lineage>
        <taxon>Eukaryota</taxon>
        <taxon>Viridiplantae</taxon>
        <taxon>Streptophyta</taxon>
        <taxon>Embryophyta</taxon>
        <taxon>Tracheophyta</taxon>
        <taxon>Spermatophyta</taxon>
        <taxon>Magnoliopsida</taxon>
        <taxon>eudicotyledons</taxon>
        <taxon>Gunneridae</taxon>
        <taxon>Pentapetalae</taxon>
        <taxon>rosids</taxon>
        <taxon>fabids</taxon>
        <taxon>Rosales</taxon>
        <taxon>Rosaceae</taxon>
        <taxon>Rosoideae</taxon>
        <taxon>Rosoideae incertae sedis</taxon>
        <taxon>Rosa</taxon>
    </lineage>
</organism>
<keyword evidence="3" id="KW-1185">Reference proteome</keyword>
<protein>
    <submittedName>
        <fullName evidence="2">Putative F-box domain, leucine-rich repeat domain, L domain-containing protein</fullName>
    </submittedName>
</protein>
<dbReference type="AlphaFoldDB" id="A0A2P6PXF1"/>
<dbReference type="PANTHER" id="PTHR31639">
    <property type="entry name" value="F-BOX PROTEIN-LIKE"/>
    <property type="match status" value="1"/>
</dbReference>
<proteinExistence type="predicted"/>
<evidence type="ECO:0000259" key="1">
    <source>
        <dbReference type="PROSITE" id="PS50181"/>
    </source>
</evidence>
<dbReference type="InterPro" id="IPR055411">
    <property type="entry name" value="LRR_FXL15/At3g58940/PEG3-like"/>
</dbReference>
<feature type="domain" description="F-box" evidence="1">
    <location>
        <begin position="5"/>
        <end position="65"/>
    </location>
</feature>
<dbReference type="PROSITE" id="PS50181">
    <property type="entry name" value="FBOX"/>
    <property type="match status" value="1"/>
</dbReference>
<dbReference type="InterPro" id="IPR001810">
    <property type="entry name" value="F-box_dom"/>
</dbReference>
<dbReference type="Gene3D" id="3.80.10.10">
    <property type="entry name" value="Ribonuclease Inhibitor"/>
    <property type="match status" value="1"/>
</dbReference>
<comment type="caution">
    <text evidence="2">The sequence shown here is derived from an EMBL/GenBank/DDBJ whole genome shotgun (WGS) entry which is preliminary data.</text>
</comment>
<name>A0A2P6PXF1_ROSCH</name>
<dbReference type="STRING" id="74649.A0A2P6PXF1"/>
<dbReference type="OMA" id="IVTHISF"/>
<dbReference type="Gene3D" id="1.20.1280.50">
    <property type="match status" value="1"/>
</dbReference>
<sequence length="414" mass="47712">MEMELDRISNLPSDVTEKILSHLPVRDAVRTSVLSTEWRYKSAMLPRLVFDAKSISTQHQTFANVVDHVLLSHIGPLYKFKIVTHISFRDMDRWILHLSRNSIKEFILENLGVQRYKVPSSMFSCQDLTYLKLYTCLLQPPSTFTGFKSLKRLRIADVSLTDDVLENMIVHCPLLERLSVEWCDGFSQLNINAPNLQVLRFMGDFEDINILNTSNLVDVYIYKQDEFVQRRGPCRYCNLLKFFAELPNIHRLDMNHLFTKYLAVGSLPEKLPKPCVHLQFLSVSVCIDDVKHIITFLCLLRMSPALEELEVYALCHQNYKAEVGKVNSWVDENQSCSFTQLRHVKIHCNFAVDLIRFLLISSPALETMTIYHQSTIPPAGYDLAKKLLSFRHASLNLEIILTDLRGGSILISEM</sequence>
<evidence type="ECO:0000313" key="3">
    <source>
        <dbReference type="Proteomes" id="UP000238479"/>
    </source>
</evidence>
<dbReference type="Proteomes" id="UP000238479">
    <property type="component" value="Chromosome 6"/>
</dbReference>